<evidence type="ECO:0000313" key="5">
    <source>
        <dbReference type="Proteomes" id="UP000070063"/>
    </source>
</evidence>
<dbReference type="PROSITE" id="PS50206">
    <property type="entry name" value="RHODANESE_3"/>
    <property type="match status" value="1"/>
</dbReference>
<evidence type="ECO:0000313" key="2">
    <source>
        <dbReference type="EMBL" id="KXA40198.1"/>
    </source>
</evidence>
<proteinExistence type="predicted"/>
<dbReference type="PANTHER" id="PTHR43031">
    <property type="entry name" value="FAD-DEPENDENT OXIDOREDUCTASE"/>
    <property type="match status" value="1"/>
</dbReference>
<dbReference type="STRING" id="28035.B6N84_05615"/>
<dbReference type="eggNOG" id="COG0607">
    <property type="taxonomic scope" value="Bacteria"/>
</dbReference>
<dbReference type="InterPro" id="IPR036873">
    <property type="entry name" value="Rhodanese-like_dom_sf"/>
</dbReference>
<feature type="domain" description="Rhodanese" evidence="1">
    <location>
        <begin position="15"/>
        <end position="102"/>
    </location>
</feature>
<evidence type="ECO:0000313" key="7">
    <source>
        <dbReference type="Proteomes" id="UP000325462"/>
    </source>
</evidence>
<dbReference type="Proteomes" id="UP000325462">
    <property type="component" value="Chromosome"/>
</dbReference>
<evidence type="ECO:0000313" key="3">
    <source>
        <dbReference type="EMBL" id="QEX38644.1"/>
    </source>
</evidence>
<dbReference type="EMBL" id="LRQI01000014">
    <property type="protein sequence ID" value="KXA40198.1"/>
    <property type="molecule type" value="Genomic_DNA"/>
</dbReference>
<dbReference type="AlphaFoldDB" id="A0A133QBI9"/>
<dbReference type="SMART" id="SM00450">
    <property type="entry name" value="RHOD"/>
    <property type="match status" value="1"/>
</dbReference>
<dbReference type="InterPro" id="IPR001763">
    <property type="entry name" value="Rhodanese-like_dom"/>
</dbReference>
<reference evidence="4 6" key="2">
    <citation type="journal article" date="2019" name="Sci. Transl. Med.">
        <title>Quorum sensing between bacterial species on the skin protects against epidermal injury in atopic dermatitis.</title>
        <authorList>
            <person name="Williams M.R."/>
        </authorList>
    </citation>
    <scope>NUCLEOTIDE SEQUENCE [LARGE SCALE GENOMIC DNA]</scope>
    <source>
        <strain evidence="4 6">E7</strain>
    </source>
</reference>
<organism evidence="4 6">
    <name type="scientific">Staphylococcus lugdunensis</name>
    <dbReference type="NCBI Taxonomy" id="28035"/>
    <lineage>
        <taxon>Bacteria</taxon>
        <taxon>Bacillati</taxon>
        <taxon>Bacillota</taxon>
        <taxon>Bacilli</taxon>
        <taxon>Bacillales</taxon>
        <taxon>Staphylococcaceae</taxon>
        <taxon>Staphylococcus</taxon>
    </lineage>
</organism>
<accession>A0A133QBI9</accession>
<name>A0A133QBI9_STALU</name>
<dbReference type="Gene3D" id="3.40.250.10">
    <property type="entry name" value="Rhodanese-like domain"/>
    <property type="match status" value="1"/>
</dbReference>
<dbReference type="EMBL" id="CP041722">
    <property type="protein sequence ID" value="QEX38644.1"/>
    <property type="molecule type" value="Genomic_DNA"/>
</dbReference>
<dbReference type="EMBL" id="SCHB01000006">
    <property type="protein sequence ID" value="TBW71713.1"/>
    <property type="molecule type" value="Genomic_DNA"/>
</dbReference>
<dbReference type="InterPro" id="IPR050229">
    <property type="entry name" value="GlpE_sulfurtransferase"/>
</dbReference>
<protein>
    <submittedName>
        <fullName evidence="4">Rhodanese-like domain-containing protein</fullName>
    </submittedName>
    <submittedName>
        <fullName evidence="2">Rhodanese-like protein</fullName>
    </submittedName>
</protein>
<dbReference type="Proteomes" id="UP000070063">
    <property type="component" value="Unassembled WGS sequence"/>
</dbReference>
<reference evidence="2 5" key="1">
    <citation type="submission" date="2016-01" db="EMBL/GenBank/DDBJ databases">
        <authorList>
            <person name="Mitreva M."/>
            <person name="Pepin K.H."/>
            <person name="Mihindukulasuriya K.A."/>
            <person name="Fulton R."/>
            <person name="Fronick C."/>
            <person name="O'Laughlin M."/>
            <person name="Miner T."/>
            <person name="Herter B."/>
            <person name="Rosa B.A."/>
            <person name="Cordes M."/>
            <person name="Tomlinson C."/>
            <person name="Wollam A."/>
            <person name="Palsikar V.B."/>
            <person name="Mardis E.R."/>
            <person name="Wilson R.K."/>
        </authorList>
    </citation>
    <scope>NUCLEOTIDE SEQUENCE [LARGE SCALE GENOMIC DNA]</scope>
    <source>
        <strain evidence="2 5">MJR7738</strain>
    </source>
</reference>
<dbReference type="Pfam" id="PF00581">
    <property type="entry name" value="Rhodanese"/>
    <property type="match status" value="1"/>
</dbReference>
<reference evidence="3 7" key="3">
    <citation type="submission" date="2019-07" db="EMBL/GenBank/DDBJ databases">
        <title>Comparative genome analysis of staphylococcus lugdunensis shows clonal complex-dependent diversity of the putative virulence factor, ess/type vii locus.</title>
        <authorList>
            <person name="Lebeurre J."/>
            <person name="Dahyot S."/>
            <person name="Diene S."/>
            <person name="Paulay A."/>
            <person name="Aubourg M."/>
            <person name="Argemi X."/>
            <person name="Giard J.-C."/>
            <person name="Tournier I."/>
            <person name="Francois P."/>
            <person name="Pestel-Caron M."/>
        </authorList>
    </citation>
    <scope>NUCLEOTIDE SEQUENCE [LARGE SCALE GENOMIC DNA]</scope>
    <source>
        <strain evidence="3 7">SL13</strain>
    </source>
</reference>
<keyword evidence="7" id="KW-1185">Reference proteome</keyword>
<sequence length="103" mass="11535">MDSITVEDLKNKVLESNPVNIVDVRTDEETSMGIIPGAETIPMDKIESNIDYFNTNDTYYIICAAGVRSEKVARYLEKQDIHAVNVEGGMKAWGNEGLEIKRI</sequence>
<dbReference type="PANTHER" id="PTHR43031:SF17">
    <property type="entry name" value="SULFURTRANSFERASE YTWF-RELATED"/>
    <property type="match status" value="1"/>
</dbReference>
<gene>
    <name evidence="4" type="ORF">EQ812_09545</name>
    <name evidence="3" type="ORF">FO454_07045</name>
    <name evidence="2" type="ORF">HMPREF3225_00252</name>
</gene>
<evidence type="ECO:0000313" key="4">
    <source>
        <dbReference type="EMBL" id="TBW71713.1"/>
    </source>
</evidence>
<dbReference type="CDD" id="cd00158">
    <property type="entry name" value="RHOD"/>
    <property type="match status" value="1"/>
</dbReference>
<dbReference type="Proteomes" id="UP000293637">
    <property type="component" value="Unassembled WGS sequence"/>
</dbReference>
<evidence type="ECO:0000259" key="1">
    <source>
        <dbReference type="PROSITE" id="PS50206"/>
    </source>
</evidence>
<dbReference type="OMA" id="CICHHGA"/>
<dbReference type="GeneID" id="58089469"/>
<dbReference type="RefSeq" id="WP_002458814.1">
    <property type="nucleotide sequence ID" value="NZ_AP021848.1"/>
</dbReference>
<dbReference type="SUPFAM" id="SSF52821">
    <property type="entry name" value="Rhodanese/Cell cycle control phosphatase"/>
    <property type="match status" value="1"/>
</dbReference>
<evidence type="ECO:0000313" key="6">
    <source>
        <dbReference type="Proteomes" id="UP000293637"/>
    </source>
</evidence>